<keyword evidence="2" id="KW-1185">Reference proteome</keyword>
<sequence length="103" mass="11667">MLGIKCPHGSRYKLADLGFISRFINLVPRIGWPGHSPALKPTQAGLERLHQLALESLRKPRRSYNHILQHIGEMGLQRRLKPFIQSGDINSISFAQHFLETGT</sequence>
<organism evidence="1 2">
    <name type="scientific">Methylomagnum ishizawai</name>
    <dbReference type="NCBI Taxonomy" id="1760988"/>
    <lineage>
        <taxon>Bacteria</taxon>
        <taxon>Pseudomonadati</taxon>
        <taxon>Pseudomonadota</taxon>
        <taxon>Gammaproteobacteria</taxon>
        <taxon>Methylococcales</taxon>
        <taxon>Methylococcaceae</taxon>
        <taxon>Methylomagnum</taxon>
    </lineage>
</organism>
<evidence type="ECO:0000313" key="1">
    <source>
        <dbReference type="EMBL" id="SMF96257.1"/>
    </source>
</evidence>
<dbReference type="EMBL" id="FXAM01000001">
    <property type="protein sequence ID" value="SMF96257.1"/>
    <property type="molecule type" value="Genomic_DNA"/>
</dbReference>
<reference evidence="1 2" key="1">
    <citation type="submission" date="2016-12" db="EMBL/GenBank/DDBJ databases">
        <authorList>
            <person name="Song W.-J."/>
            <person name="Kurnit D.M."/>
        </authorList>
    </citation>
    <scope>NUCLEOTIDE SEQUENCE [LARGE SCALE GENOMIC DNA]</scope>
    <source>
        <strain evidence="1 2">175</strain>
    </source>
</reference>
<evidence type="ECO:0000313" key="2">
    <source>
        <dbReference type="Proteomes" id="UP000192923"/>
    </source>
</evidence>
<dbReference type="Proteomes" id="UP000192923">
    <property type="component" value="Unassembled WGS sequence"/>
</dbReference>
<gene>
    <name evidence="1" type="ORF">SAMN02949497_3649</name>
</gene>
<name>A0A1Y6D0T1_9GAMM</name>
<accession>A0A1Y6D0T1</accession>
<dbReference type="AlphaFoldDB" id="A0A1Y6D0T1"/>
<proteinExistence type="predicted"/>
<protein>
    <submittedName>
        <fullName evidence="1">Uncharacterized protein</fullName>
    </submittedName>
</protein>